<dbReference type="InterPro" id="IPR009061">
    <property type="entry name" value="DNA-bd_dom_put_sf"/>
</dbReference>
<dbReference type="InterPro" id="IPR041657">
    <property type="entry name" value="HTH_17"/>
</dbReference>
<dbReference type="AlphaFoldDB" id="A0A7C3HUI0"/>
<evidence type="ECO:0000313" key="2">
    <source>
        <dbReference type="EMBL" id="HFG20579.1"/>
    </source>
</evidence>
<comment type="caution">
    <text evidence="2">The sequence shown here is derived from an EMBL/GenBank/DDBJ whole genome shotgun (WGS) entry which is preliminary data.</text>
</comment>
<sequence>MNEQPNPLPKVAYRVDEAARLLNVHPSTIYELVRAGTLPHKRLGRRIIIPAKALDEWLNTPEPWASYDYTHRTPAGTGVERRRYG</sequence>
<feature type="domain" description="Helix-turn-helix" evidence="1">
    <location>
        <begin position="13"/>
        <end position="59"/>
    </location>
</feature>
<evidence type="ECO:0000259" key="1">
    <source>
        <dbReference type="Pfam" id="PF12728"/>
    </source>
</evidence>
<dbReference type="SUPFAM" id="SSF46955">
    <property type="entry name" value="Putative DNA-binding domain"/>
    <property type="match status" value="1"/>
</dbReference>
<accession>A0A7C3HUI0</accession>
<dbReference type="Pfam" id="PF12728">
    <property type="entry name" value="HTH_17"/>
    <property type="match status" value="1"/>
</dbReference>
<protein>
    <submittedName>
        <fullName evidence="2">DNA-binding protein</fullName>
    </submittedName>
</protein>
<dbReference type="InterPro" id="IPR010093">
    <property type="entry name" value="SinI_DNA-bd"/>
</dbReference>
<gene>
    <name evidence="2" type="ORF">ENS82_07655</name>
</gene>
<dbReference type="EMBL" id="DSWI01000016">
    <property type="protein sequence ID" value="HFG20579.1"/>
    <property type="molecule type" value="Genomic_DNA"/>
</dbReference>
<proteinExistence type="predicted"/>
<reference evidence="2" key="1">
    <citation type="journal article" date="2020" name="mSystems">
        <title>Genome- and Community-Level Interaction Insights into Carbon Utilization and Element Cycling Functions of Hydrothermarchaeota in Hydrothermal Sediment.</title>
        <authorList>
            <person name="Zhou Z."/>
            <person name="Liu Y."/>
            <person name="Xu W."/>
            <person name="Pan J."/>
            <person name="Luo Z.H."/>
            <person name="Li M."/>
        </authorList>
    </citation>
    <scope>NUCLEOTIDE SEQUENCE [LARGE SCALE GENOMIC DNA]</scope>
    <source>
        <strain evidence="2">SpSt-524</strain>
    </source>
</reference>
<dbReference type="NCBIfam" id="TIGR01764">
    <property type="entry name" value="excise"/>
    <property type="match status" value="1"/>
</dbReference>
<name>A0A7C3HUI0_MEIRU</name>
<keyword evidence="2" id="KW-0238">DNA-binding</keyword>
<organism evidence="2">
    <name type="scientific">Meiothermus ruber</name>
    <dbReference type="NCBI Taxonomy" id="277"/>
    <lineage>
        <taxon>Bacteria</taxon>
        <taxon>Thermotogati</taxon>
        <taxon>Deinococcota</taxon>
        <taxon>Deinococci</taxon>
        <taxon>Thermales</taxon>
        <taxon>Thermaceae</taxon>
        <taxon>Meiothermus</taxon>
    </lineage>
</organism>
<dbReference type="GO" id="GO:0003677">
    <property type="term" value="F:DNA binding"/>
    <property type="evidence" value="ECO:0007669"/>
    <property type="project" value="UniProtKB-KW"/>
</dbReference>